<dbReference type="EMBL" id="BMNW01000003">
    <property type="protein sequence ID" value="GGM07291.1"/>
    <property type="molecule type" value="Genomic_DNA"/>
</dbReference>
<dbReference type="Proteomes" id="UP000616499">
    <property type="component" value="Unassembled WGS sequence"/>
</dbReference>
<keyword evidence="1" id="KW-0472">Membrane</keyword>
<comment type="caution">
    <text evidence="2">The sequence shown here is derived from an EMBL/GenBank/DDBJ whole genome shotgun (WGS) entry which is preliminary data.</text>
</comment>
<evidence type="ECO:0000313" key="2">
    <source>
        <dbReference type="EMBL" id="GGM07291.1"/>
    </source>
</evidence>
<reference evidence="3" key="1">
    <citation type="journal article" date="2019" name="Int. J. Syst. Evol. Microbiol.">
        <title>The Global Catalogue of Microorganisms (GCM) 10K type strain sequencing project: providing services to taxonomists for standard genome sequencing and annotation.</title>
        <authorList>
            <consortium name="The Broad Institute Genomics Platform"/>
            <consortium name="The Broad Institute Genome Sequencing Center for Infectious Disease"/>
            <person name="Wu L."/>
            <person name="Ma J."/>
        </authorList>
    </citation>
    <scope>NUCLEOTIDE SEQUENCE [LARGE SCALE GENOMIC DNA]</scope>
    <source>
        <strain evidence="3">JCM 13501</strain>
    </source>
</reference>
<sequence>MALLVFFLASTRAGIVAADLFQRVADRGCWTMIAMRSMNMMMVMIVVVIAIRAMDMGLLVHRLLR</sequence>
<accession>A0ABQ2GPU3</accession>
<organism evidence="2 3">
    <name type="scientific">Pseudomonas asuensis</name>
    <dbReference type="NCBI Taxonomy" id="1825787"/>
    <lineage>
        <taxon>Bacteria</taxon>
        <taxon>Pseudomonadati</taxon>
        <taxon>Pseudomonadota</taxon>
        <taxon>Gammaproteobacteria</taxon>
        <taxon>Pseudomonadales</taxon>
        <taxon>Pseudomonadaceae</taxon>
        <taxon>Pseudomonas</taxon>
    </lineage>
</organism>
<evidence type="ECO:0000313" key="3">
    <source>
        <dbReference type="Proteomes" id="UP000616499"/>
    </source>
</evidence>
<proteinExistence type="predicted"/>
<keyword evidence="1" id="KW-1133">Transmembrane helix</keyword>
<keyword evidence="3" id="KW-1185">Reference proteome</keyword>
<feature type="transmembrane region" description="Helical" evidence="1">
    <location>
        <begin position="41"/>
        <end position="60"/>
    </location>
</feature>
<evidence type="ECO:0000256" key="1">
    <source>
        <dbReference type="SAM" id="Phobius"/>
    </source>
</evidence>
<protein>
    <submittedName>
        <fullName evidence="2">Uncharacterized protein</fullName>
    </submittedName>
</protein>
<keyword evidence="1" id="KW-0812">Transmembrane</keyword>
<name>A0ABQ2GPU3_9PSED</name>
<gene>
    <name evidence="2" type="ORF">GCM10009425_18200</name>
</gene>